<dbReference type="CDD" id="cd02658">
    <property type="entry name" value="Peptidase_C19B"/>
    <property type="match status" value="1"/>
</dbReference>
<dbReference type="GeneTree" id="ENSGT00940000168039"/>
<dbReference type="Ensembl" id="ENSEBUT00000011125.1">
    <property type="protein sequence ID" value="ENSEBUP00000010575.1"/>
    <property type="gene ID" value="ENSEBUG00000006784.1"/>
</dbReference>
<dbReference type="FunFam" id="3.30.40.10:FF:000026">
    <property type="entry name" value="Ubiquitin carboxyl-terminal hydrolase"/>
    <property type="match status" value="1"/>
</dbReference>
<keyword evidence="10 11" id="KW-0862">Zinc</keyword>
<dbReference type="Pfam" id="PF00443">
    <property type="entry name" value="UCH"/>
    <property type="match status" value="1"/>
</dbReference>
<accession>A0A8C4Q603</accession>
<dbReference type="GO" id="GO:0006508">
    <property type="term" value="P:proteolysis"/>
    <property type="evidence" value="ECO:0007669"/>
    <property type="project" value="UniProtKB-KW"/>
</dbReference>
<dbReference type="PROSITE" id="PS50271">
    <property type="entry name" value="ZF_UBP"/>
    <property type="match status" value="1"/>
</dbReference>
<feature type="domain" description="UBA" evidence="17">
    <location>
        <begin position="717"/>
        <end position="757"/>
    </location>
</feature>
<dbReference type="CDD" id="cd14294">
    <property type="entry name" value="UBA1_UBP5_like"/>
    <property type="match status" value="1"/>
</dbReference>
<evidence type="ECO:0000256" key="8">
    <source>
        <dbReference type="ARBA" id="ARBA00022801"/>
    </source>
</evidence>
<evidence type="ECO:0000256" key="2">
    <source>
        <dbReference type="ARBA" id="ARBA00009085"/>
    </source>
</evidence>
<keyword evidence="4 11" id="KW-0479">Metal-binding</keyword>
<feature type="domain" description="UBP-type" evidence="19">
    <location>
        <begin position="174"/>
        <end position="282"/>
    </location>
</feature>
<protein>
    <recommendedName>
        <fullName evidence="11 15">Ubiquitin carboxyl-terminal hydrolase</fullName>
        <ecNumber evidence="11 15">3.4.19.12</ecNumber>
    </recommendedName>
</protein>
<evidence type="ECO:0000259" key="19">
    <source>
        <dbReference type="PROSITE" id="PS50271"/>
    </source>
</evidence>
<evidence type="ECO:0000256" key="12">
    <source>
        <dbReference type="PIRSR" id="PIRSR016308-1"/>
    </source>
</evidence>
<comment type="catalytic activity">
    <reaction evidence="1 11 15">
        <text>Thiol-dependent hydrolysis of ester, thioester, amide, peptide and isopeptide bonds formed by the C-terminal Gly of ubiquitin (a 76-residue protein attached to proteins as an intracellular targeting signal).</text>
        <dbReference type="EC" id="3.4.19.12"/>
    </reaction>
</comment>
<dbReference type="InterPro" id="IPR015940">
    <property type="entry name" value="UBA"/>
</dbReference>
<dbReference type="PROSITE" id="PS00973">
    <property type="entry name" value="USP_2"/>
    <property type="match status" value="1"/>
</dbReference>
<dbReference type="InterPro" id="IPR050164">
    <property type="entry name" value="Peptidase_C19"/>
</dbReference>
<feature type="active site" description="Proton acceptor" evidence="12">
    <location>
        <position position="813"/>
    </location>
</feature>
<dbReference type="InterPro" id="IPR013083">
    <property type="entry name" value="Znf_RING/FYVE/PHD"/>
</dbReference>
<evidence type="ECO:0000256" key="1">
    <source>
        <dbReference type="ARBA" id="ARBA00000707"/>
    </source>
</evidence>
<dbReference type="PROSITE" id="PS50235">
    <property type="entry name" value="USP_3"/>
    <property type="match status" value="1"/>
</dbReference>
<evidence type="ECO:0000256" key="9">
    <source>
        <dbReference type="ARBA" id="ARBA00022807"/>
    </source>
</evidence>
<comment type="similarity">
    <text evidence="2 11 15">Belongs to the peptidase C19 family.</text>
</comment>
<reference evidence="20" key="2">
    <citation type="submission" date="2025-09" db="UniProtKB">
        <authorList>
            <consortium name="Ensembl"/>
        </authorList>
    </citation>
    <scope>IDENTIFICATION</scope>
</reference>
<evidence type="ECO:0000256" key="13">
    <source>
        <dbReference type="PIRSR" id="PIRSR016308-3"/>
    </source>
</evidence>
<dbReference type="PROSITE" id="PS50030">
    <property type="entry name" value="UBA"/>
    <property type="match status" value="2"/>
</dbReference>
<evidence type="ECO:0000256" key="11">
    <source>
        <dbReference type="PIRNR" id="PIRNR016308"/>
    </source>
</evidence>
<keyword evidence="7 11" id="KW-0833">Ubl conjugation pathway</keyword>
<keyword evidence="9 11" id="KW-0788">Thiol protease</keyword>
<dbReference type="InterPro" id="IPR001607">
    <property type="entry name" value="Znf_UBP"/>
</dbReference>
<evidence type="ECO:0000256" key="16">
    <source>
        <dbReference type="SAM" id="MobiDB-lite"/>
    </source>
</evidence>
<dbReference type="GO" id="GO:0004843">
    <property type="term" value="F:cysteine-type deubiquitinase activity"/>
    <property type="evidence" value="ECO:0007669"/>
    <property type="project" value="UniProtKB-UniRule"/>
</dbReference>
<evidence type="ECO:0000256" key="7">
    <source>
        <dbReference type="ARBA" id="ARBA00022786"/>
    </source>
</evidence>
<feature type="binding site" evidence="13">
    <location>
        <position position="198"/>
    </location>
    <ligand>
        <name>Zn(2+)</name>
        <dbReference type="ChEBI" id="CHEBI:29105"/>
    </ligand>
</feature>
<feature type="binding site" evidence="13">
    <location>
        <position position="231"/>
    </location>
    <ligand>
        <name>Zn(2+)</name>
        <dbReference type="ChEBI" id="CHEBI:29105"/>
    </ligand>
</feature>
<dbReference type="Gene3D" id="1.10.8.10">
    <property type="entry name" value="DNA helicase RuvA subunit, C-terminal domain"/>
    <property type="match status" value="2"/>
</dbReference>
<dbReference type="GO" id="GO:0016579">
    <property type="term" value="P:protein deubiquitination"/>
    <property type="evidence" value="ECO:0007669"/>
    <property type="project" value="InterPro"/>
</dbReference>
<evidence type="ECO:0000256" key="10">
    <source>
        <dbReference type="ARBA" id="ARBA00022833"/>
    </source>
</evidence>
<feature type="region of interest" description="Disordered" evidence="16">
    <location>
        <begin position="768"/>
        <end position="789"/>
    </location>
</feature>
<dbReference type="PROSITE" id="PS00972">
    <property type="entry name" value="USP_1"/>
    <property type="match status" value="1"/>
</dbReference>
<dbReference type="InterPro" id="IPR041432">
    <property type="entry name" value="UBP13_Znf-UBP_var"/>
</dbReference>
<dbReference type="CDD" id="cd14386">
    <property type="entry name" value="UBA2_UBP5"/>
    <property type="match status" value="1"/>
</dbReference>
<dbReference type="Pfam" id="PF02148">
    <property type="entry name" value="zf-UBP"/>
    <property type="match status" value="1"/>
</dbReference>
<feature type="region of interest" description="Disordered" evidence="16">
    <location>
        <begin position="76"/>
        <end position="95"/>
    </location>
</feature>
<dbReference type="Gene3D" id="3.30.40.10">
    <property type="entry name" value="Zinc/RING finger domain, C3HC4 (zinc finger)"/>
    <property type="match status" value="2"/>
</dbReference>
<dbReference type="InterPro" id="IPR001394">
    <property type="entry name" value="Peptidase_C19_UCH"/>
</dbReference>
<reference evidence="20" key="1">
    <citation type="submission" date="2025-08" db="UniProtKB">
        <authorList>
            <consortium name="Ensembl"/>
        </authorList>
    </citation>
    <scope>IDENTIFICATION</scope>
</reference>
<dbReference type="SMART" id="SM00165">
    <property type="entry name" value="UBA"/>
    <property type="match status" value="2"/>
</dbReference>
<dbReference type="PIRSF" id="PIRSF016308">
    <property type="entry name" value="UBP"/>
    <property type="match status" value="1"/>
</dbReference>
<evidence type="ECO:0000256" key="5">
    <source>
        <dbReference type="ARBA" id="ARBA00022737"/>
    </source>
</evidence>
<evidence type="ECO:0000256" key="4">
    <source>
        <dbReference type="ARBA" id="ARBA00022723"/>
    </source>
</evidence>
<feature type="domain" description="USP" evidence="18">
    <location>
        <begin position="325"/>
        <end position="851"/>
    </location>
</feature>
<dbReference type="FunFam" id="3.90.70.10:FF:000063">
    <property type="entry name" value="Ubiquitin carboxyl-terminal hydrolase"/>
    <property type="match status" value="1"/>
</dbReference>
<dbReference type="SMART" id="SM00290">
    <property type="entry name" value="ZnF_UBP"/>
    <property type="match status" value="1"/>
</dbReference>
<dbReference type="InterPro" id="IPR009060">
    <property type="entry name" value="UBA-like_sf"/>
</dbReference>
<dbReference type="Gene3D" id="3.90.70.10">
    <property type="entry name" value="Cysteine proteinases"/>
    <property type="match status" value="2"/>
</dbReference>
<keyword evidence="21" id="KW-1185">Reference proteome</keyword>
<sequence>MADAADLLLSCVAMVRAPGAGDKVYKDECVYSFDTPESLSGLYVCLRTFLGFGRDHVERFHSRTGQRVFLHIKRTRKQEQVDGAEKEGDPPRKKPTRLAIGVEGGFDVDSTAIEYDEEVAVVIFPEQARLGLEQAESLAAPAGPRLSQACRAVLAADSASRRQEVAAWDGEIRHVSRFADSLTQLDNGVRITPSGWKCSRCDLRENLWVNMTDGTILCGRQYFDGSGGNGHALDHFRETTYPLAVKLGTITPTGADVFSYAEDDMVLDPNLAEHLAHFGINMMKMQKTDKTMTELEIAMNERVGEWETIQETGVQLVPLFGPSYTGLQNLGNSCYLNSVVQVLFSIPDFQKRYVGGHQRIIESSVPDPAQDFNIQVAKLGHGLLSGVYSKPPPNDATEQPEQTGIPPRMFKNLVGKGHPEFSTNRQQDAQEFFLHLVNLIERNCRGTDNPTEAFRLLIEERTECVQSGRVRYTQRLDYIVQLPVPMDAAVNKAELAECDEQRRQAEAEGRPPPEPTRARIPFEACLSAFAEPESVEEFWSSALLAKSTAVKTTRFASFPEFLVLQVKKFTFGLDWVPKKLDVSIDMPNELDLSALRGGGLQPGELELPELAPPPLATPEEPKGIPGFGSWDGLLISPSTFPSTPDLDEVVIGQLGEMGFPPEACRKAVYFTGNVGIEPALNWLMAHMDDPDFASPLLVTGSGATSPSAGSRTPQGPPPPEESILMIVSMGFTQEQAVKALRATNNNLERAADWIFSHADELDAEIAMETSDPPSRSDSAAEATPVGPSVRDGSGKYQLFAFISHMGTSTMCGHYVCHIRKDGRWVIYNDQKVAASEKPPRDLGYMYFYQRLPS</sequence>
<dbReference type="InterPro" id="IPR028889">
    <property type="entry name" value="USP"/>
</dbReference>
<feature type="region of interest" description="Disordered" evidence="16">
    <location>
        <begin position="697"/>
        <end position="721"/>
    </location>
</feature>
<dbReference type="EC" id="3.4.19.12" evidence="11 15"/>
<dbReference type="PANTHER" id="PTHR24006">
    <property type="entry name" value="UBIQUITIN CARBOXYL-TERMINAL HYDROLASE"/>
    <property type="match status" value="1"/>
</dbReference>
<evidence type="ECO:0000256" key="6">
    <source>
        <dbReference type="ARBA" id="ARBA00022771"/>
    </source>
</evidence>
<organism evidence="20 21">
    <name type="scientific">Eptatretus burgeri</name>
    <name type="common">Inshore hagfish</name>
    <dbReference type="NCBI Taxonomy" id="7764"/>
    <lineage>
        <taxon>Eukaryota</taxon>
        <taxon>Metazoa</taxon>
        <taxon>Chordata</taxon>
        <taxon>Craniata</taxon>
        <taxon>Vertebrata</taxon>
        <taxon>Cyclostomata</taxon>
        <taxon>Myxini</taxon>
        <taxon>Myxiniformes</taxon>
        <taxon>Myxinidae</taxon>
        <taxon>Eptatretinae</taxon>
        <taxon>Eptatretus</taxon>
    </lineage>
</organism>
<dbReference type="GO" id="GO:0008270">
    <property type="term" value="F:zinc ion binding"/>
    <property type="evidence" value="ECO:0007669"/>
    <property type="project" value="UniProtKB-UniRule"/>
</dbReference>
<dbReference type="SUPFAM" id="SSF46934">
    <property type="entry name" value="UBA-like"/>
    <property type="match status" value="1"/>
</dbReference>
<dbReference type="InterPro" id="IPR016652">
    <property type="entry name" value="Ubiquitinyl_hydrolase"/>
</dbReference>
<dbReference type="FunFam" id="1.10.8.10:FF:000016">
    <property type="entry name" value="Ubiquitin carboxyl-terminal hydrolase"/>
    <property type="match status" value="1"/>
</dbReference>
<dbReference type="SUPFAM" id="SSF54001">
    <property type="entry name" value="Cysteine proteinases"/>
    <property type="match status" value="1"/>
</dbReference>
<dbReference type="SUPFAM" id="SSF57850">
    <property type="entry name" value="RING/U-box"/>
    <property type="match status" value="1"/>
</dbReference>
<evidence type="ECO:0000256" key="3">
    <source>
        <dbReference type="ARBA" id="ARBA00022670"/>
    </source>
</evidence>
<keyword evidence="6 14" id="KW-0863">Zinc-finger</keyword>
<dbReference type="FunFam" id="3.90.70.10:FF:000042">
    <property type="entry name" value="Ubiquitin carboxyl-terminal hydrolase"/>
    <property type="match status" value="1"/>
</dbReference>
<dbReference type="OMA" id="FVPCEHT"/>
<keyword evidence="8 11" id="KW-0378">Hydrolase</keyword>
<dbReference type="Pfam" id="PF17807">
    <property type="entry name" value="zf-UBP_var"/>
    <property type="match status" value="1"/>
</dbReference>
<dbReference type="GO" id="GO:0005634">
    <property type="term" value="C:nucleus"/>
    <property type="evidence" value="ECO:0007669"/>
    <property type="project" value="TreeGrafter"/>
</dbReference>
<keyword evidence="5" id="KW-0677">Repeat</keyword>
<dbReference type="Proteomes" id="UP000694388">
    <property type="component" value="Unplaced"/>
</dbReference>
<dbReference type="Pfam" id="PF00627">
    <property type="entry name" value="UBA"/>
    <property type="match status" value="2"/>
</dbReference>
<dbReference type="PANTHER" id="PTHR24006:SF664">
    <property type="entry name" value="UBIQUITIN CARBOXYL-TERMINAL HYDROLASE"/>
    <property type="match status" value="1"/>
</dbReference>
<feature type="compositionally biased region" description="Basic and acidic residues" evidence="16">
    <location>
        <begin position="77"/>
        <end position="92"/>
    </location>
</feature>
<dbReference type="FunFam" id="1.10.8.10:FF:000003">
    <property type="entry name" value="UV excision repair protein RAD23 homolog"/>
    <property type="match status" value="1"/>
</dbReference>
<evidence type="ECO:0000256" key="14">
    <source>
        <dbReference type="PROSITE-ProRule" id="PRU00502"/>
    </source>
</evidence>
<evidence type="ECO:0000313" key="21">
    <source>
        <dbReference type="Proteomes" id="UP000694388"/>
    </source>
</evidence>
<dbReference type="InterPro" id="IPR018200">
    <property type="entry name" value="USP_CS"/>
</dbReference>
<feature type="binding site" evidence="13">
    <location>
        <position position="201"/>
    </location>
    <ligand>
        <name>Zn(2+)</name>
        <dbReference type="ChEBI" id="CHEBI:29105"/>
    </ligand>
</feature>
<dbReference type="GO" id="GO:0005829">
    <property type="term" value="C:cytosol"/>
    <property type="evidence" value="ECO:0007669"/>
    <property type="project" value="TreeGrafter"/>
</dbReference>
<evidence type="ECO:0000259" key="17">
    <source>
        <dbReference type="PROSITE" id="PS50030"/>
    </source>
</evidence>
<feature type="domain" description="UBA" evidence="17">
    <location>
        <begin position="645"/>
        <end position="686"/>
    </location>
</feature>
<dbReference type="AlphaFoldDB" id="A0A8C4Q603"/>
<dbReference type="InterPro" id="IPR038765">
    <property type="entry name" value="Papain-like_cys_pep_sf"/>
</dbReference>
<feature type="compositionally biased region" description="Low complexity" evidence="16">
    <location>
        <begin position="699"/>
        <end position="710"/>
    </location>
</feature>
<proteinExistence type="inferred from homology"/>
<feature type="active site" description="Nucleophile" evidence="12">
    <location>
        <position position="334"/>
    </location>
</feature>
<evidence type="ECO:0000256" key="15">
    <source>
        <dbReference type="RuleBase" id="RU366025"/>
    </source>
</evidence>
<keyword evidence="3 11" id="KW-0645">Protease</keyword>
<evidence type="ECO:0000313" key="20">
    <source>
        <dbReference type="Ensembl" id="ENSEBUP00000010575.1"/>
    </source>
</evidence>
<evidence type="ECO:0000259" key="18">
    <source>
        <dbReference type="PROSITE" id="PS50235"/>
    </source>
</evidence>
<name>A0A8C4Q603_EPTBU</name>
<feature type="binding site" evidence="13">
    <location>
        <position position="218"/>
    </location>
    <ligand>
        <name>Zn(2+)</name>
        <dbReference type="ChEBI" id="CHEBI:29105"/>
    </ligand>
</feature>